<dbReference type="InterPro" id="IPR052895">
    <property type="entry name" value="HetReg/Transcr_Mod"/>
</dbReference>
<reference evidence="3" key="2">
    <citation type="submission" date="2023-06" db="EMBL/GenBank/DDBJ databases">
        <authorList>
            <consortium name="Lawrence Berkeley National Laboratory"/>
            <person name="Haridas S."/>
            <person name="Hensen N."/>
            <person name="Bonometti L."/>
            <person name="Westerberg I."/>
            <person name="Brannstrom I.O."/>
            <person name="Guillou S."/>
            <person name="Cros-Aarteil S."/>
            <person name="Calhoun S."/>
            <person name="Kuo A."/>
            <person name="Mondo S."/>
            <person name="Pangilinan J."/>
            <person name="Riley R."/>
            <person name="Labutti K."/>
            <person name="Andreopoulos B."/>
            <person name="Lipzen A."/>
            <person name="Chen C."/>
            <person name="Yanf M."/>
            <person name="Daum C."/>
            <person name="Ng V."/>
            <person name="Clum A."/>
            <person name="Steindorff A."/>
            <person name="Ohm R."/>
            <person name="Martin F."/>
            <person name="Silar P."/>
            <person name="Natvig D."/>
            <person name="Lalanne C."/>
            <person name="Gautier V."/>
            <person name="Ament-Velasquez S.L."/>
            <person name="Kruys A."/>
            <person name="Hutchinson M.I."/>
            <person name="Powell A.J."/>
            <person name="Barry K."/>
            <person name="Miller A.N."/>
            <person name="Grigoriev I.V."/>
            <person name="Debuchy R."/>
            <person name="Gladieux P."/>
            <person name="Thoren M.H."/>
            <person name="Johannesson H."/>
        </authorList>
    </citation>
    <scope>NUCLEOTIDE SEQUENCE</scope>
    <source>
        <strain evidence="3">CBS 955.72</strain>
    </source>
</reference>
<proteinExistence type="predicted"/>
<dbReference type="PANTHER" id="PTHR24148">
    <property type="entry name" value="ANKYRIN REPEAT DOMAIN-CONTAINING PROTEIN 39 HOMOLOG-RELATED"/>
    <property type="match status" value="1"/>
</dbReference>
<feature type="region of interest" description="Disordered" evidence="1">
    <location>
        <begin position="1"/>
        <end position="22"/>
    </location>
</feature>
<dbReference type="Pfam" id="PF06985">
    <property type="entry name" value="HET"/>
    <property type="match status" value="1"/>
</dbReference>
<feature type="domain" description="Heterokaryon incompatibility" evidence="2">
    <location>
        <begin position="28"/>
        <end position="87"/>
    </location>
</feature>
<evidence type="ECO:0000313" key="3">
    <source>
        <dbReference type="EMBL" id="KAK3347206.1"/>
    </source>
</evidence>
<dbReference type="EMBL" id="JAUIQD010000006">
    <property type="protein sequence ID" value="KAK3347206.1"/>
    <property type="molecule type" value="Genomic_DNA"/>
</dbReference>
<name>A0AAJ0MBD1_9PEZI</name>
<accession>A0AAJ0MBD1</accession>
<organism evidence="3 4">
    <name type="scientific">Lasiosphaeria hispida</name>
    <dbReference type="NCBI Taxonomy" id="260671"/>
    <lineage>
        <taxon>Eukaryota</taxon>
        <taxon>Fungi</taxon>
        <taxon>Dikarya</taxon>
        <taxon>Ascomycota</taxon>
        <taxon>Pezizomycotina</taxon>
        <taxon>Sordariomycetes</taxon>
        <taxon>Sordariomycetidae</taxon>
        <taxon>Sordariales</taxon>
        <taxon>Lasiosphaeriaceae</taxon>
        <taxon>Lasiosphaeria</taxon>
    </lineage>
</organism>
<dbReference type="AlphaFoldDB" id="A0AAJ0MBD1"/>
<evidence type="ECO:0000256" key="1">
    <source>
        <dbReference type="SAM" id="MobiDB-lite"/>
    </source>
</evidence>
<dbReference type="Proteomes" id="UP001275084">
    <property type="component" value="Unassembled WGS sequence"/>
</dbReference>
<dbReference type="PANTHER" id="PTHR24148:SF78">
    <property type="entry name" value="HETEROKARYON INCOMPATIBILITY DOMAIN-CONTAINING PROTEIN"/>
    <property type="match status" value="1"/>
</dbReference>
<reference evidence="3" key="1">
    <citation type="journal article" date="2023" name="Mol. Phylogenet. Evol.">
        <title>Genome-scale phylogeny and comparative genomics of the fungal order Sordariales.</title>
        <authorList>
            <person name="Hensen N."/>
            <person name="Bonometti L."/>
            <person name="Westerberg I."/>
            <person name="Brannstrom I.O."/>
            <person name="Guillou S."/>
            <person name="Cros-Aarteil S."/>
            <person name="Calhoun S."/>
            <person name="Haridas S."/>
            <person name="Kuo A."/>
            <person name="Mondo S."/>
            <person name="Pangilinan J."/>
            <person name="Riley R."/>
            <person name="LaButti K."/>
            <person name="Andreopoulos B."/>
            <person name="Lipzen A."/>
            <person name="Chen C."/>
            <person name="Yan M."/>
            <person name="Daum C."/>
            <person name="Ng V."/>
            <person name="Clum A."/>
            <person name="Steindorff A."/>
            <person name="Ohm R.A."/>
            <person name="Martin F."/>
            <person name="Silar P."/>
            <person name="Natvig D.O."/>
            <person name="Lalanne C."/>
            <person name="Gautier V."/>
            <person name="Ament-Velasquez S.L."/>
            <person name="Kruys A."/>
            <person name="Hutchinson M.I."/>
            <person name="Powell A.J."/>
            <person name="Barry K."/>
            <person name="Miller A.N."/>
            <person name="Grigoriev I.V."/>
            <person name="Debuchy R."/>
            <person name="Gladieux P."/>
            <person name="Hiltunen Thoren M."/>
            <person name="Johannesson H."/>
        </authorList>
    </citation>
    <scope>NUCLEOTIDE SEQUENCE</scope>
    <source>
        <strain evidence="3">CBS 955.72</strain>
    </source>
</reference>
<evidence type="ECO:0000259" key="2">
    <source>
        <dbReference type="Pfam" id="PF06985"/>
    </source>
</evidence>
<sequence>MGGCAVHQPGRHGREGTAGSVHGQNLAKASRVIVWLGEATANGGDAALEYIRAVSDGQFTAIDETKKEVIVDLLGRSWFQRIWVIQEVAAARHVVVKCGRTEIDGYAFCSGLGVLAPFYNTHPDLSSLVPPVTYLIRGAVFRPRYQPGPSGRSSVAIRPLSELVDMFHARKATDRRDKVYALLGISLDDPSEAGLS</sequence>
<gene>
    <name evidence="3" type="ORF">B0T25DRAFT_461168</name>
</gene>
<evidence type="ECO:0000313" key="4">
    <source>
        <dbReference type="Proteomes" id="UP001275084"/>
    </source>
</evidence>
<comment type="caution">
    <text evidence="3">The sequence shown here is derived from an EMBL/GenBank/DDBJ whole genome shotgun (WGS) entry which is preliminary data.</text>
</comment>
<feature type="non-terminal residue" evidence="3">
    <location>
        <position position="196"/>
    </location>
</feature>
<dbReference type="InterPro" id="IPR010730">
    <property type="entry name" value="HET"/>
</dbReference>
<keyword evidence="4" id="KW-1185">Reference proteome</keyword>
<protein>
    <recommendedName>
        <fullName evidence="2">Heterokaryon incompatibility domain-containing protein</fullName>
    </recommendedName>
</protein>